<comment type="caution">
    <text evidence="1">The sequence shown here is derived from an EMBL/GenBank/DDBJ whole genome shotgun (WGS) entry which is preliminary data.</text>
</comment>
<dbReference type="InterPro" id="IPR029039">
    <property type="entry name" value="Flavoprotein-like_sf"/>
</dbReference>
<sequence length="56" mass="6353">MPFCTHGGYGGGHSLEDIKKIAVKSKVDDELILEGQSSDYDKKNIKEWLEKADWKN</sequence>
<organism evidence="1 2">
    <name type="scientific">Pectinatus brassicae</name>
    <dbReference type="NCBI Taxonomy" id="862415"/>
    <lineage>
        <taxon>Bacteria</taxon>
        <taxon>Bacillati</taxon>
        <taxon>Bacillota</taxon>
        <taxon>Negativicutes</taxon>
        <taxon>Selenomonadales</taxon>
        <taxon>Selenomonadaceae</taxon>
        <taxon>Pectinatus</taxon>
    </lineage>
</organism>
<proteinExistence type="predicted"/>
<protein>
    <submittedName>
        <fullName evidence="1">Flavodoxin</fullName>
    </submittedName>
</protein>
<dbReference type="AlphaFoldDB" id="A0A840USZ4"/>
<reference evidence="1 2" key="1">
    <citation type="submission" date="2020-08" db="EMBL/GenBank/DDBJ databases">
        <title>Genomic Encyclopedia of Type Strains, Phase IV (KMG-IV): sequencing the most valuable type-strain genomes for metagenomic binning, comparative biology and taxonomic classification.</title>
        <authorList>
            <person name="Goeker M."/>
        </authorList>
    </citation>
    <scope>NUCLEOTIDE SEQUENCE [LARGE SCALE GENOMIC DNA]</scope>
    <source>
        <strain evidence="1 2">DSM 24661</strain>
    </source>
</reference>
<dbReference type="Proteomes" id="UP000559117">
    <property type="component" value="Unassembled WGS sequence"/>
</dbReference>
<dbReference type="EMBL" id="JACHFH010000040">
    <property type="protein sequence ID" value="MBB5337262.1"/>
    <property type="molecule type" value="Genomic_DNA"/>
</dbReference>
<dbReference type="Gene3D" id="3.40.50.360">
    <property type="match status" value="1"/>
</dbReference>
<evidence type="ECO:0000313" key="2">
    <source>
        <dbReference type="Proteomes" id="UP000559117"/>
    </source>
</evidence>
<dbReference type="RefSeq" id="WP_311636893.1">
    <property type="nucleotide sequence ID" value="NZ_JACHFH010000040.1"/>
</dbReference>
<accession>A0A840USZ4</accession>
<evidence type="ECO:0000313" key="1">
    <source>
        <dbReference type="EMBL" id="MBB5337262.1"/>
    </source>
</evidence>
<name>A0A840USZ4_9FIRM</name>
<keyword evidence="2" id="KW-1185">Reference proteome</keyword>
<gene>
    <name evidence="1" type="ORF">HNR32_002422</name>
</gene>